<reference evidence="2 3" key="1">
    <citation type="submission" date="2019-02" db="EMBL/GenBank/DDBJ databases">
        <title>Deep-cultivation of Planctomycetes and their phenomic and genomic characterization uncovers novel biology.</title>
        <authorList>
            <person name="Wiegand S."/>
            <person name="Jogler M."/>
            <person name="Boedeker C."/>
            <person name="Pinto D."/>
            <person name="Vollmers J."/>
            <person name="Rivas-Marin E."/>
            <person name="Kohn T."/>
            <person name="Peeters S.H."/>
            <person name="Heuer A."/>
            <person name="Rast P."/>
            <person name="Oberbeckmann S."/>
            <person name="Bunk B."/>
            <person name="Jeske O."/>
            <person name="Meyerdierks A."/>
            <person name="Storesund J.E."/>
            <person name="Kallscheuer N."/>
            <person name="Luecker S."/>
            <person name="Lage O.M."/>
            <person name="Pohl T."/>
            <person name="Merkel B.J."/>
            <person name="Hornburger P."/>
            <person name="Mueller R.-W."/>
            <person name="Bruemmer F."/>
            <person name="Labrenz M."/>
            <person name="Spormann A.M."/>
            <person name="Op Den Camp H."/>
            <person name="Overmann J."/>
            <person name="Amann R."/>
            <person name="Jetten M.S.M."/>
            <person name="Mascher T."/>
            <person name="Medema M.H."/>
            <person name="Devos D.P."/>
            <person name="Kaster A.-K."/>
            <person name="Ovreas L."/>
            <person name="Rohde M."/>
            <person name="Galperin M.Y."/>
            <person name="Jogler C."/>
        </authorList>
    </citation>
    <scope>NUCLEOTIDE SEQUENCE [LARGE SCALE GENOMIC DNA]</scope>
    <source>
        <strain evidence="2 3">Pla52n</strain>
    </source>
</reference>
<evidence type="ECO:0008006" key="4">
    <source>
        <dbReference type="Google" id="ProtNLM"/>
    </source>
</evidence>
<dbReference type="EMBL" id="SJPN01000001">
    <property type="protein sequence ID" value="TWU08556.1"/>
    <property type="molecule type" value="Genomic_DNA"/>
</dbReference>
<evidence type="ECO:0000313" key="3">
    <source>
        <dbReference type="Proteomes" id="UP000320176"/>
    </source>
</evidence>
<dbReference type="Proteomes" id="UP000320176">
    <property type="component" value="Unassembled WGS sequence"/>
</dbReference>
<protein>
    <recommendedName>
        <fullName evidence="4">Cytochrome c domain-containing protein</fullName>
    </recommendedName>
</protein>
<dbReference type="AlphaFoldDB" id="A0A5C6BBC6"/>
<organism evidence="2 3">
    <name type="scientific">Stieleria varia</name>
    <dbReference type="NCBI Taxonomy" id="2528005"/>
    <lineage>
        <taxon>Bacteria</taxon>
        <taxon>Pseudomonadati</taxon>
        <taxon>Planctomycetota</taxon>
        <taxon>Planctomycetia</taxon>
        <taxon>Pirellulales</taxon>
        <taxon>Pirellulaceae</taxon>
        <taxon>Stieleria</taxon>
    </lineage>
</organism>
<feature type="compositionally biased region" description="Basic and acidic residues" evidence="1">
    <location>
        <begin position="334"/>
        <end position="343"/>
    </location>
</feature>
<evidence type="ECO:0000313" key="2">
    <source>
        <dbReference type="EMBL" id="TWU08556.1"/>
    </source>
</evidence>
<gene>
    <name evidence="2" type="ORF">Pla52n_11390</name>
</gene>
<evidence type="ECO:0000256" key="1">
    <source>
        <dbReference type="SAM" id="MobiDB-lite"/>
    </source>
</evidence>
<comment type="caution">
    <text evidence="2">The sequence shown here is derived from an EMBL/GenBank/DDBJ whole genome shotgun (WGS) entry which is preliminary data.</text>
</comment>
<keyword evidence="3" id="KW-1185">Reference proteome</keyword>
<feature type="region of interest" description="Disordered" evidence="1">
    <location>
        <begin position="297"/>
        <end position="343"/>
    </location>
</feature>
<dbReference type="OrthoDB" id="251278at2"/>
<name>A0A5C6BBC6_9BACT</name>
<sequence>MATNLTRQLNAARAAMFAKGPCVLLRNQSVVYGEAVQLGDSISVRRDNGSRIVLPREDVLCWGPSALSLYEYKADRRRGVRPDRLIQDARWSLRYGLLAESAEDVKLARHVVGDTREIVQLMNQIADAVAAYGDSSVDSEGDSESAVQQASYETENADVAEEIVSEADPETLRTFVRHIQPILLNQCVQCHDLDCENAFRLNSPANGSRPSQAISVDNLSTVLGYMDLDAPESSELIARSSDDHAGADARTSSIQDRWIATLTQWGTIAKPNTETVKTFYSKAKRDRDAASQIISVHELDASESPQDETELSEADSSKRLARLPPVQNPFDPELFNRRYHSPE</sequence>
<dbReference type="RefSeq" id="WP_146518583.1">
    <property type="nucleotide sequence ID" value="NZ_CP151726.1"/>
</dbReference>
<proteinExistence type="predicted"/>
<accession>A0A5C6BBC6</accession>